<dbReference type="PANTHER" id="PTHR35797">
    <property type="entry name" value="PROTEASE-RELATED"/>
    <property type="match status" value="1"/>
</dbReference>
<evidence type="ECO:0000259" key="2">
    <source>
        <dbReference type="Pfam" id="PF02517"/>
    </source>
</evidence>
<keyword evidence="3" id="KW-0645">Protease</keyword>
<feature type="transmembrane region" description="Helical" evidence="1">
    <location>
        <begin position="73"/>
        <end position="99"/>
    </location>
</feature>
<accession>A0A0B8QCX9</accession>
<dbReference type="EMBL" id="BBSC01000006">
    <property type="protein sequence ID" value="GAM76511.1"/>
    <property type="molecule type" value="Genomic_DNA"/>
</dbReference>
<comment type="caution">
    <text evidence="3">The sequence shown here is derived from an EMBL/GenBank/DDBJ whole genome shotgun (WGS) entry which is preliminary data.</text>
</comment>
<evidence type="ECO:0000313" key="4">
    <source>
        <dbReference type="Proteomes" id="UP000031666"/>
    </source>
</evidence>
<feature type="transmembrane region" description="Helical" evidence="1">
    <location>
        <begin position="220"/>
        <end position="239"/>
    </location>
</feature>
<name>A0A0B8QCX9_9VIBR</name>
<organism evidence="3 4">
    <name type="scientific">Vibrio ishigakensis</name>
    <dbReference type="NCBI Taxonomy" id="1481914"/>
    <lineage>
        <taxon>Bacteria</taxon>
        <taxon>Pseudomonadati</taxon>
        <taxon>Pseudomonadota</taxon>
        <taxon>Gammaproteobacteria</taxon>
        <taxon>Vibrionales</taxon>
        <taxon>Vibrionaceae</taxon>
        <taxon>Vibrio</taxon>
    </lineage>
</organism>
<dbReference type="GO" id="GO:0006508">
    <property type="term" value="P:proteolysis"/>
    <property type="evidence" value="ECO:0007669"/>
    <property type="project" value="UniProtKB-KW"/>
</dbReference>
<dbReference type="GO" id="GO:0004175">
    <property type="term" value="F:endopeptidase activity"/>
    <property type="evidence" value="ECO:0007669"/>
    <property type="project" value="UniProtKB-ARBA"/>
</dbReference>
<dbReference type="Pfam" id="PF02517">
    <property type="entry name" value="Rce1-like"/>
    <property type="match status" value="1"/>
</dbReference>
<feature type="transmembrane region" description="Helical" evidence="1">
    <location>
        <begin position="180"/>
        <end position="199"/>
    </location>
</feature>
<gene>
    <name evidence="3" type="ORF">JCM19241_4048</name>
</gene>
<dbReference type="AlphaFoldDB" id="A0A0B8QCX9"/>
<keyword evidence="1" id="KW-0472">Membrane</keyword>
<evidence type="ECO:0000256" key="1">
    <source>
        <dbReference type="SAM" id="Phobius"/>
    </source>
</evidence>
<protein>
    <submittedName>
        <fullName evidence="3">CAAX amino terminal protease family protein</fullName>
    </submittedName>
</protein>
<feature type="transmembrane region" description="Helical" evidence="1">
    <location>
        <begin position="143"/>
        <end position="168"/>
    </location>
</feature>
<dbReference type="PANTHER" id="PTHR35797:SF1">
    <property type="entry name" value="PROTEASE"/>
    <property type="match status" value="1"/>
</dbReference>
<reference evidence="3 4" key="1">
    <citation type="submission" date="2015-01" db="EMBL/GenBank/DDBJ databases">
        <title>Vibrio sp. C94 JCM 19241 whole genome shotgun sequence.</title>
        <authorList>
            <person name="Sawabe T."/>
            <person name="Meirelles P."/>
            <person name="Feng G."/>
            <person name="Sayaka M."/>
            <person name="Hattori M."/>
            <person name="Ohkuma M."/>
        </authorList>
    </citation>
    <scope>NUCLEOTIDE SEQUENCE [LARGE SCALE GENOMIC DNA]</scope>
    <source>
        <strain evidence="4">JCM 19241</strain>
    </source>
</reference>
<evidence type="ECO:0000313" key="3">
    <source>
        <dbReference type="EMBL" id="GAM76511.1"/>
    </source>
</evidence>
<dbReference type="Proteomes" id="UP000031666">
    <property type="component" value="Unassembled WGS sequence"/>
</dbReference>
<proteinExistence type="predicted"/>
<dbReference type="InterPro" id="IPR042150">
    <property type="entry name" value="MmRce1-like"/>
</dbReference>
<reference evidence="3 4" key="2">
    <citation type="submission" date="2015-01" db="EMBL/GenBank/DDBJ databases">
        <authorList>
            <consortium name="NBRP consortium"/>
            <person name="Sawabe T."/>
            <person name="Meirelles P."/>
            <person name="Feng G."/>
            <person name="Sayaka M."/>
            <person name="Hattori M."/>
            <person name="Ohkuma M."/>
        </authorList>
    </citation>
    <scope>NUCLEOTIDE SEQUENCE [LARGE SCALE GENOMIC DNA]</scope>
    <source>
        <strain evidence="4">JCM 19241</strain>
    </source>
</reference>
<dbReference type="GO" id="GO:0080120">
    <property type="term" value="P:CAAX-box protein maturation"/>
    <property type="evidence" value="ECO:0007669"/>
    <property type="project" value="UniProtKB-ARBA"/>
</dbReference>
<feature type="transmembrane region" description="Helical" evidence="1">
    <location>
        <begin position="33"/>
        <end position="53"/>
    </location>
</feature>
<dbReference type="InterPro" id="IPR003675">
    <property type="entry name" value="Rce1/LyrA-like_dom"/>
</dbReference>
<feature type="domain" description="CAAX prenyl protease 2/Lysostaphin resistance protein A-like" evidence="2">
    <location>
        <begin position="111"/>
        <end position="216"/>
    </location>
</feature>
<dbReference type="STRING" id="1481914.JCM19241_4048"/>
<keyword evidence="3" id="KW-0378">Hydrolase</keyword>
<feature type="transmembrane region" description="Helical" evidence="1">
    <location>
        <begin position="7"/>
        <end position="27"/>
    </location>
</feature>
<keyword evidence="1" id="KW-1133">Transmembrane helix</keyword>
<sequence>MDSSKRYAIVFIVLVMGITWAFNLYIFKHQTHLSMYTLSMVIPGIVALFLNAFRYRSIKGITAPFSRRLSIKILGFSVGYPVIFITLLAALDVVCFIGTIDHHRLETMQWLPPLSVAVTGFLVVCAEEYGWRGFLLPNIASGFGELFATVAVGIVWAIWHIPAVLFLAKLTQVGNVNTLVGVQVVAMFVFSLPFAYCYFKSGSIIPPILFHFVWNYYNRWFLAVFTITVTVSLMVRSCISMGKGLQAYCLARYSYCGLFAGCRIIISSQSIPYKTRAGLLQPSHII</sequence>
<keyword evidence="1" id="KW-0812">Transmembrane</keyword>